<dbReference type="SMART" id="SM00564">
    <property type="entry name" value="PQQ"/>
    <property type="match status" value="8"/>
</dbReference>
<dbReference type="SUPFAM" id="SSF56112">
    <property type="entry name" value="Protein kinase-like (PK-like)"/>
    <property type="match status" value="1"/>
</dbReference>
<reference evidence="7" key="1">
    <citation type="submission" date="2015-11" db="EMBL/GenBank/DDBJ databases">
        <authorList>
            <consortium name="Cross-ministerial Strategic Innovation Promotion Program (SIP) consortium"/>
            <person name="Tomihama T."/>
            <person name="Ikenaga M."/>
            <person name="Sakai M."/>
            <person name="Okubo T."/>
            <person name="Ikeda S."/>
        </authorList>
    </citation>
    <scope>NUCLEOTIDE SEQUENCE [LARGE SCALE GENOMIC DNA]</scope>
    <source>
        <strain evidence="7">S58</strain>
    </source>
</reference>
<dbReference type="PROSITE" id="PS00107">
    <property type="entry name" value="PROTEIN_KINASE_ATP"/>
    <property type="match status" value="1"/>
</dbReference>
<dbReference type="Gene3D" id="1.10.510.10">
    <property type="entry name" value="Transferase(Phosphotransferase) domain 1"/>
    <property type="match status" value="1"/>
</dbReference>
<dbReference type="Proteomes" id="UP000067448">
    <property type="component" value="Unassembled WGS sequence"/>
</dbReference>
<dbReference type="InterPro" id="IPR018391">
    <property type="entry name" value="PQQ_b-propeller_rpt"/>
</dbReference>
<dbReference type="Pfam" id="PF00069">
    <property type="entry name" value="Pkinase"/>
    <property type="match status" value="1"/>
</dbReference>
<keyword evidence="6" id="KW-0808">Transferase</keyword>
<evidence type="ECO:0000313" key="7">
    <source>
        <dbReference type="Proteomes" id="UP000067448"/>
    </source>
</evidence>
<reference evidence="6 7" key="2">
    <citation type="journal article" date="2016" name="Genome Announc.">
        <title>Draft Genome Sequences of Streptomyces scabiei S58, Streptomyces turgidiscabies T45, and Streptomyces acidiscabies a10, the Pathogens of Potato Common Scab, Isolated in Japan.</title>
        <authorList>
            <person name="Tomihama T."/>
            <person name="Nishi Y."/>
            <person name="Sakai M."/>
            <person name="Ikenaga M."/>
            <person name="Okubo T."/>
            <person name="Ikeda S."/>
        </authorList>
    </citation>
    <scope>NUCLEOTIDE SEQUENCE [LARGE SCALE GENOMIC DNA]</scope>
    <source>
        <strain evidence="6 7">S58</strain>
    </source>
</reference>
<feature type="domain" description="Protein kinase" evidence="5">
    <location>
        <begin position="26"/>
        <end position="293"/>
    </location>
</feature>
<name>A0A100JNE7_STRSC</name>
<proteinExistence type="predicted"/>
<dbReference type="SUPFAM" id="SSF50998">
    <property type="entry name" value="Quinoprotein alcohol dehydrogenase-like"/>
    <property type="match status" value="2"/>
</dbReference>
<dbReference type="GO" id="GO:0005524">
    <property type="term" value="F:ATP binding"/>
    <property type="evidence" value="ECO:0007669"/>
    <property type="project" value="UniProtKB-UniRule"/>
</dbReference>
<accession>A0A100JNE7</accession>
<keyword evidence="1 3" id="KW-0547">Nucleotide-binding</keyword>
<dbReference type="InterPro" id="IPR008271">
    <property type="entry name" value="Ser/Thr_kinase_AS"/>
</dbReference>
<dbReference type="EMBL" id="BCMM01000013">
    <property type="protein sequence ID" value="GAQ62701.1"/>
    <property type="molecule type" value="Genomic_DNA"/>
</dbReference>
<evidence type="ECO:0000259" key="5">
    <source>
        <dbReference type="PROSITE" id="PS50011"/>
    </source>
</evidence>
<dbReference type="Gene3D" id="3.30.200.20">
    <property type="entry name" value="Phosphorylase Kinase, domain 1"/>
    <property type="match status" value="1"/>
</dbReference>
<organism evidence="6 7">
    <name type="scientific">Streptomyces scabiei</name>
    <dbReference type="NCBI Taxonomy" id="1930"/>
    <lineage>
        <taxon>Bacteria</taxon>
        <taxon>Bacillati</taxon>
        <taxon>Actinomycetota</taxon>
        <taxon>Actinomycetes</taxon>
        <taxon>Kitasatosporales</taxon>
        <taxon>Streptomycetaceae</taxon>
        <taxon>Streptomyces</taxon>
    </lineage>
</organism>
<dbReference type="SMART" id="SM00220">
    <property type="entry name" value="S_TKc"/>
    <property type="match status" value="1"/>
</dbReference>
<dbReference type="Gene3D" id="2.40.128.630">
    <property type="match status" value="2"/>
</dbReference>
<dbReference type="GO" id="GO:0004674">
    <property type="term" value="F:protein serine/threonine kinase activity"/>
    <property type="evidence" value="ECO:0007669"/>
    <property type="project" value="UniProtKB-EC"/>
</dbReference>
<evidence type="ECO:0000256" key="2">
    <source>
        <dbReference type="ARBA" id="ARBA00022840"/>
    </source>
</evidence>
<evidence type="ECO:0000256" key="3">
    <source>
        <dbReference type="PROSITE-ProRule" id="PRU10141"/>
    </source>
</evidence>
<dbReference type="AlphaFoldDB" id="A0A100JNE7"/>
<protein>
    <submittedName>
        <fullName evidence="6">Serine/threonine-protein kinase AfsK</fullName>
        <ecNumber evidence="6">2.7.11.1</ecNumber>
    </submittedName>
</protein>
<dbReference type="InterPro" id="IPR000719">
    <property type="entry name" value="Prot_kinase_dom"/>
</dbReference>
<dbReference type="CDD" id="cd14014">
    <property type="entry name" value="STKc_PknB_like"/>
    <property type="match status" value="1"/>
</dbReference>
<dbReference type="InterPro" id="IPR002372">
    <property type="entry name" value="PQQ_rpt_dom"/>
</dbReference>
<dbReference type="PANTHER" id="PTHR34512:SF30">
    <property type="entry name" value="OUTER MEMBRANE PROTEIN ASSEMBLY FACTOR BAMB"/>
    <property type="match status" value="1"/>
</dbReference>
<reference evidence="7" key="3">
    <citation type="submission" date="2016-02" db="EMBL/GenBank/DDBJ databases">
        <title>Draft genome of pathogenic Streptomyces sp. in Japan.</title>
        <authorList>
            <person name="Tomihama T."/>
            <person name="Ikenaga M."/>
            <person name="Sakai M."/>
            <person name="Okubo T."/>
            <person name="Ikeda S."/>
        </authorList>
    </citation>
    <scope>NUCLEOTIDE SEQUENCE [LARGE SCALE GENOMIC DNA]</scope>
    <source>
        <strain evidence="7">S58</strain>
    </source>
</reference>
<dbReference type="PROSITE" id="PS00108">
    <property type="entry name" value="PROTEIN_KINASE_ST"/>
    <property type="match status" value="1"/>
</dbReference>
<gene>
    <name evidence="6" type="primary">afsK_4</name>
    <name evidence="6" type="ORF">SsS58_03071</name>
</gene>
<feature type="region of interest" description="Disordered" evidence="4">
    <location>
        <begin position="304"/>
        <end position="423"/>
    </location>
</feature>
<feature type="compositionally biased region" description="Low complexity" evidence="4">
    <location>
        <begin position="389"/>
        <end position="407"/>
    </location>
</feature>
<dbReference type="InterPro" id="IPR017441">
    <property type="entry name" value="Protein_kinase_ATP_BS"/>
</dbReference>
<feature type="binding site" evidence="3">
    <location>
        <position position="54"/>
    </location>
    <ligand>
        <name>ATP</name>
        <dbReference type="ChEBI" id="CHEBI:30616"/>
    </ligand>
</feature>
<keyword evidence="2 3" id="KW-0067">ATP-binding</keyword>
<dbReference type="InterPro" id="IPR011047">
    <property type="entry name" value="Quinoprotein_ADH-like_sf"/>
</dbReference>
<keyword evidence="6" id="KW-0418">Kinase</keyword>
<dbReference type="Pfam" id="PF13360">
    <property type="entry name" value="PQQ_2"/>
    <property type="match status" value="3"/>
</dbReference>
<feature type="compositionally biased region" description="Pro residues" evidence="4">
    <location>
        <begin position="310"/>
        <end position="325"/>
    </location>
</feature>
<sequence>MESGSGLRPEAFGALEAGDPPRVGRYRIIARLGAGGMGRVYLGRSPSGRAVAVKVVRPELAEDGEFRRRFTREVAAARRVNGFFTAGVVDADPDGSPAWLATAYVPGVSLGEAVAAHGPWPVDSVLALGAGLAEALEAIHAVDVVHRDLKPSNVLLAADGPRVIDFGISASGEASALTRTGMMVGTPGFMSPEQLTGNPIGPASDVFSLGAVLTFVATGHGPFGIGSAHALHFRAVYEEPELTSVPPGLRDVISGCLVKDPKQRPSVAALLNQLAGSVDGRDTTAVPFEAEWLPAPVAASVRTRAVAPQPATPPPMASEPAPSAPSGPATPALEAGGTTSAASVQPALPVRPHPPTEAAAREAGVGTPDADDEPALHRAPTRTGRRPVSGTAQPQASSGAAARPAPGKDGPAPTQIDAGEGAPRVSRRRALFGLVGATAAAGLGFTGWRFLGGPDLPEHSLAWKFTTGDHVTSAPAVVDGVAYIGSADSQVYAVDASTGKAKWSYATGGTVLTPAVAHGMVYVGSGDRQVHALDATTGTKKWSFTTDGAVYTSPAVYLGSVFVGSNDTKVYALDATTGELQWSYTTGDQVQSSPVVVDGMVYVGSDDARLYALNSTTGEKNWSFTAGNAILSAPTVVSGGSVYFSGGDRTVYALDAGTGAKKWRYTTGDTPGTPTVRGGNVYVYSHDGNVHALDAATGVKKWTFPTEAGASTPAVAGKVVYVGSYDGSLYALDATTGAPQWRFRADDIVRSPVVLSDFVYFGSDDKNLYAVPV</sequence>
<evidence type="ECO:0000256" key="4">
    <source>
        <dbReference type="SAM" id="MobiDB-lite"/>
    </source>
</evidence>
<dbReference type="EC" id="2.7.11.1" evidence="6"/>
<dbReference type="PANTHER" id="PTHR34512">
    <property type="entry name" value="CELL SURFACE PROTEIN"/>
    <property type="match status" value="1"/>
</dbReference>
<dbReference type="Gene3D" id="2.40.10.480">
    <property type="match status" value="2"/>
</dbReference>
<evidence type="ECO:0000256" key="1">
    <source>
        <dbReference type="ARBA" id="ARBA00022741"/>
    </source>
</evidence>
<dbReference type="InterPro" id="IPR011009">
    <property type="entry name" value="Kinase-like_dom_sf"/>
</dbReference>
<comment type="caution">
    <text evidence="6">The sequence shown here is derived from an EMBL/GenBank/DDBJ whole genome shotgun (WGS) entry which is preliminary data.</text>
</comment>
<dbReference type="PROSITE" id="PS50011">
    <property type="entry name" value="PROTEIN_KINASE_DOM"/>
    <property type="match status" value="1"/>
</dbReference>
<evidence type="ECO:0000313" key="6">
    <source>
        <dbReference type="EMBL" id="GAQ62701.1"/>
    </source>
</evidence>